<evidence type="ECO:0000256" key="3">
    <source>
        <dbReference type="ARBA" id="ARBA00022475"/>
    </source>
</evidence>
<comment type="similarity">
    <text evidence="7">Belongs to the binding-protein-dependent transport system permease family.</text>
</comment>
<keyword evidence="3" id="KW-1003">Cell membrane</keyword>
<keyword evidence="10" id="KW-1185">Reference proteome</keyword>
<dbReference type="EMBL" id="FNCP01000007">
    <property type="protein sequence ID" value="SDG86121.1"/>
    <property type="molecule type" value="Genomic_DNA"/>
</dbReference>
<keyword evidence="4 7" id="KW-0812">Transmembrane</keyword>
<dbReference type="STRING" id="1121419.SAMN05443529_10758"/>
<feature type="transmembrane region" description="Helical" evidence="7">
    <location>
        <begin position="283"/>
        <end position="303"/>
    </location>
</feature>
<feature type="transmembrane region" description="Helical" evidence="7">
    <location>
        <begin position="12"/>
        <end position="30"/>
    </location>
</feature>
<dbReference type="RefSeq" id="WP_092331999.1">
    <property type="nucleotide sequence ID" value="NZ_FNCP01000007.1"/>
</dbReference>
<feature type="transmembrane region" description="Helical" evidence="7">
    <location>
        <begin position="134"/>
        <end position="162"/>
    </location>
</feature>
<dbReference type="CDD" id="cd06261">
    <property type="entry name" value="TM_PBP2"/>
    <property type="match status" value="1"/>
</dbReference>
<proteinExistence type="inferred from homology"/>
<dbReference type="InterPro" id="IPR045621">
    <property type="entry name" value="BPD_transp_1_N"/>
</dbReference>
<dbReference type="GO" id="GO:0055085">
    <property type="term" value="P:transmembrane transport"/>
    <property type="evidence" value="ECO:0007669"/>
    <property type="project" value="InterPro"/>
</dbReference>
<feature type="transmembrane region" description="Helical" evidence="7">
    <location>
        <begin position="174"/>
        <end position="195"/>
    </location>
</feature>
<dbReference type="PANTHER" id="PTHR43163:SF6">
    <property type="entry name" value="DIPEPTIDE TRANSPORT SYSTEM PERMEASE PROTEIN DPPB-RELATED"/>
    <property type="match status" value="1"/>
</dbReference>
<keyword evidence="6 7" id="KW-0472">Membrane</keyword>
<dbReference type="PROSITE" id="PS50928">
    <property type="entry name" value="ABC_TM1"/>
    <property type="match status" value="1"/>
</dbReference>
<evidence type="ECO:0000256" key="7">
    <source>
        <dbReference type="RuleBase" id="RU363032"/>
    </source>
</evidence>
<comment type="subcellular location">
    <subcellularLocation>
        <location evidence="1 7">Cell membrane</location>
        <topology evidence="1 7">Multi-pass membrane protein</topology>
    </subcellularLocation>
</comment>
<dbReference type="PANTHER" id="PTHR43163">
    <property type="entry name" value="DIPEPTIDE TRANSPORT SYSTEM PERMEASE PROTEIN DPPB-RELATED"/>
    <property type="match status" value="1"/>
</dbReference>
<reference evidence="10" key="1">
    <citation type="submission" date="2016-10" db="EMBL/GenBank/DDBJ databases">
        <authorList>
            <person name="Varghese N."/>
            <person name="Submissions S."/>
        </authorList>
    </citation>
    <scope>NUCLEOTIDE SEQUENCE [LARGE SCALE GENOMIC DNA]</scope>
    <source>
        <strain evidence="10">DSM 8344</strain>
    </source>
</reference>
<dbReference type="SUPFAM" id="SSF161098">
    <property type="entry name" value="MetI-like"/>
    <property type="match status" value="1"/>
</dbReference>
<feature type="transmembrane region" description="Helical" evidence="7">
    <location>
        <begin position="251"/>
        <end position="271"/>
    </location>
</feature>
<dbReference type="InterPro" id="IPR035906">
    <property type="entry name" value="MetI-like_sf"/>
</dbReference>
<feature type="domain" description="ABC transmembrane type-1" evidence="8">
    <location>
        <begin position="95"/>
        <end position="300"/>
    </location>
</feature>
<evidence type="ECO:0000259" key="8">
    <source>
        <dbReference type="PROSITE" id="PS50928"/>
    </source>
</evidence>
<keyword evidence="5 7" id="KW-1133">Transmembrane helix</keyword>
<evidence type="ECO:0000256" key="6">
    <source>
        <dbReference type="ARBA" id="ARBA00023136"/>
    </source>
</evidence>
<gene>
    <name evidence="9" type="ORF">SAMN05443529_10758</name>
</gene>
<dbReference type="Pfam" id="PF00528">
    <property type="entry name" value="BPD_transp_1"/>
    <property type="match status" value="1"/>
</dbReference>
<evidence type="ECO:0000256" key="4">
    <source>
        <dbReference type="ARBA" id="ARBA00022692"/>
    </source>
</evidence>
<evidence type="ECO:0000313" key="9">
    <source>
        <dbReference type="EMBL" id="SDG86121.1"/>
    </source>
</evidence>
<sequence length="310" mass="34215">MIRFIIWRILQCVPVGLGISMLTFLMLSLVPGDPVTLMLGQHVSPQIMNNVRQELGLDLPFFSRYLQYVWNILHGDLGRSYIQHQEVTTMLLDKIPITFNLTFVATTFAVTAGVLIGVLSAVKQGSPWDTFTTGFTLLGISVPSFWLGMILQLIFGVIFRILPVSGSGGDGFQLQYYILPGFTLGFASMAMYAGLTRSGMLEVLRQDYIRTARAKGLSKPVVVFKHGLKNALIPVTTHAGMDFASLMGGTVLTEMIFSLPGIGTMLINAVSRRDYPVVQGVTLFLALVFVLVNLLVDILYAVLDPRIRYD</sequence>
<dbReference type="Gene3D" id="1.10.3720.10">
    <property type="entry name" value="MetI-like"/>
    <property type="match status" value="1"/>
</dbReference>
<dbReference type="InterPro" id="IPR000515">
    <property type="entry name" value="MetI-like"/>
</dbReference>
<dbReference type="Proteomes" id="UP000198656">
    <property type="component" value="Unassembled WGS sequence"/>
</dbReference>
<organism evidence="9 10">
    <name type="scientific">Desulfosporosinus hippei DSM 8344</name>
    <dbReference type="NCBI Taxonomy" id="1121419"/>
    <lineage>
        <taxon>Bacteria</taxon>
        <taxon>Bacillati</taxon>
        <taxon>Bacillota</taxon>
        <taxon>Clostridia</taxon>
        <taxon>Eubacteriales</taxon>
        <taxon>Desulfitobacteriaceae</taxon>
        <taxon>Desulfosporosinus</taxon>
    </lineage>
</organism>
<evidence type="ECO:0000313" key="10">
    <source>
        <dbReference type="Proteomes" id="UP000198656"/>
    </source>
</evidence>
<name>A0A1G7XPT1_9FIRM</name>
<dbReference type="OrthoDB" id="9789439at2"/>
<protein>
    <submittedName>
        <fullName evidence="9">Peptide/nickel transport system permease protein</fullName>
    </submittedName>
</protein>
<dbReference type="Pfam" id="PF19300">
    <property type="entry name" value="BPD_transp_1_N"/>
    <property type="match status" value="1"/>
</dbReference>
<evidence type="ECO:0000256" key="5">
    <source>
        <dbReference type="ARBA" id="ARBA00022989"/>
    </source>
</evidence>
<evidence type="ECO:0000256" key="2">
    <source>
        <dbReference type="ARBA" id="ARBA00022448"/>
    </source>
</evidence>
<evidence type="ECO:0000256" key="1">
    <source>
        <dbReference type="ARBA" id="ARBA00004651"/>
    </source>
</evidence>
<feature type="transmembrane region" description="Helical" evidence="7">
    <location>
        <begin position="97"/>
        <end position="122"/>
    </location>
</feature>
<dbReference type="AlphaFoldDB" id="A0A1G7XPT1"/>
<accession>A0A1G7XPT1</accession>
<keyword evidence="2 7" id="KW-0813">Transport</keyword>
<dbReference type="GO" id="GO:0005886">
    <property type="term" value="C:plasma membrane"/>
    <property type="evidence" value="ECO:0007669"/>
    <property type="project" value="UniProtKB-SubCell"/>
</dbReference>